<dbReference type="InterPro" id="IPR027417">
    <property type="entry name" value="P-loop_NTPase"/>
</dbReference>
<dbReference type="GO" id="GO:0016787">
    <property type="term" value="F:hydrolase activity"/>
    <property type="evidence" value="ECO:0007669"/>
    <property type="project" value="UniProtKB-KW"/>
</dbReference>
<evidence type="ECO:0000259" key="5">
    <source>
        <dbReference type="Pfam" id="PF13087"/>
    </source>
</evidence>
<keyword evidence="2" id="KW-0378">Hydrolase</keyword>
<evidence type="ECO:0000256" key="4">
    <source>
        <dbReference type="ARBA" id="ARBA00022840"/>
    </source>
</evidence>
<dbReference type="SUPFAM" id="SSF52540">
    <property type="entry name" value="P-loop containing nucleoside triphosphate hydrolases"/>
    <property type="match status" value="1"/>
</dbReference>
<dbReference type="GO" id="GO:0043139">
    <property type="term" value="F:5'-3' DNA helicase activity"/>
    <property type="evidence" value="ECO:0007669"/>
    <property type="project" value="TreeGrafter"/>
</dbReference>
<dbReference type="Gene3D" id="3.40.50.300">
    <property type="entry name" value="P-loop containing nucleotide triphosphate hydrolases"/>
    <property type="match status" value="2"/>
</dbReference>
<evidence type="ECO:0000256" key="3">
    <source>
        <dbReference type="ARBA" id="ARBA00022806"/>
    </source>
</evidence>
<dbReference type="InterPro" id="IPR047187">
    <property type="entry name" value="SF1_C_Upf1"/>
</dbReference>
<keyword evidence="4" id="KW-0067">ATP-binding</keyword>
<dbReference type="InterPro" id="IPR041679">
    <property type="entry name" value="DNA2/NAM7-like_C"/>
</dbReference>
<accession>A0AAV5UJ30</accession>
<dbReference type="AlphaFoldDB" id="A0AAV5UJ30"/>
<dbReference type="Proteomes" id="UP001432027">
    <property type="component" value="Unassembled WGS sequence"/>
</dbReference>
<organism evidence="6 7">
    <name type="scientific">Pristionchus entomophagus</name>
    <dbReference type="NCBI Taxonomy" id="358040"/>
    <lineage>
        <taxon>Eukaryota</taxon>
        <taxon>Metazoa</taxon>
        <taxon>Ecdysozoa</taxon>
        <taxon>Nematoda</taxon>
        <taxon>Chromadorea</taxon>
        <taxon>Rhabditida</taxon>
        <taxon>Rhabditina</taxon>
        <taxon>Diplogasteromorpha</taxon>
        <taxon>Diplogasteroidea</taxon>
        <taxon>Neodiplogasteridae</taxon>
        <taxon>Pristionchus</taxon>
    </lineage>
</organism>
<feature type="non-terminal residue" evidence="6">
    <location>
        <position position="1"/>
    </location>
</feature>
<dbReference type="Pfam" id="PF13087">
    <property type="entry name" value="AAA_12"/>
    <property type="match status" value="1"/>
</dbReference>
<gene>
    <name evidence="6" type="ORF">PENTCL1PPCAC_28108</name>
</gene>
<reference evidence="6" key="1">
    <citation type="submission" date="2023-10" db="EMBL/GenBank/DDBJ databases">
        <title>Genome assembly of Pristionchus species.</title>
        <authorList>
            <person name="Yoshida K."/>
            <person name="Sommer R.J."/>
        </authorList>
    </citation>
    <scope>NUCLEOTIDE SEQUENCE</scope>
    <source>
        <strain evidence="6">RS0144</strain>
    </source>
</reference>
<evidence type="ECO:0000313" key="7">
    <source>
        <dbReference type="Proteomes" id="UP001432027"/>
    </source>
</evidence>
<keyword evidence="3" id="KW-0347">Helicase</keyword>
<sequence>VLTKMNTPSKLCEALKRVGRIIINEASLLTEAALFCIIRRFPKARIVLMGDDHQLPPFMYDEKILGHELAGRPALSLAIKSSIIPLVELNEVYRAPSSLIAPYNRLAYGGKLVSMKAEGEYPLSEIGLIHSKCPQLLLIDVDGREEVNEKTMSLFNEKELEVVVRLLKKFPSDWAKDIMTSASIRLQSILKKEQTLDPTSENQYTVLTVDSAQGKEKPIVILMTTRTRRASDFFNSPERCNVAISRQQKALIILGKCALLTTNQPWSTVVNGDDFTKMKAE</sequence>
<comment type="caution">
    <text evidence="6">The sequence shown here is derived from an EMBL/GenBank/DDBJ whole genome shotgun (WGS) entry which is preliminary data.</text>
</comment>
<evidence type="ECO:0000256" key="2">
    <source>
        <dbReference type="ARBA" id="ARBA00022801"/>
    </source>
</evidence>
<protein>
    <recommendedName>
        <fullName evidence="5">DNA2/NAM7 helicase-like C-terminal domain-containing protein</fullName>
    </recommendedName>
</protein>
<dbReference type="EMBL" id="BTSX01000006">
    <property type="protein sequence ID" value="GMT05934.1"/>
    <property type="molecule type" value="Genomic_DNA"/>
</dbReference>
<proteinExistence type="predicted"/>
<evidence type="ECO:0000256" key="1">
    <source>
        <dbReference type="ARBA" id="ARBA00022741"/>
    </source>
</evidence>
<dbReference type="CDD" id="cd18808">
    <property type="entry name" value="SF1_C_Upf1"/>
    <property type="match status" value="1"/>
</dbReference>
<evidence type="ECO:0000313" key="6">
    <source>
        <dbReference type="EMBL" id="GMT05934.1"/>
    </source>
</evidence>
<name>A0AAV5UJ30_9BILA</name>
<keyword evidence="7" id="KW-1185">Reference proteome</keyword>
<dbReference type="GO" id="GO:0005524">
    <property type="term" value="F:ATP binding"/>
    <property type="evidence" value="ECO:0007669"/>
    <property type="project" value="UniProtKB-KW"/>
</dbReference>
<feature type="domain" description="DNA2/NAM7 helicase-like C-terminal" evidence="5">
    <location>
        <begin position="85"/>
        <end position="257"/>
    </location>
</feature>
<dbReference type="InterPro" id="IPR050534">
    <property type="entry name" value="Coronavir_polyprotein_1ab"/>
</dbReference>
<dbReference type="PANTHER" id="PTHR43788:SF16">
    <property type="entry name" value="HELICASE WITH ZINC FINGER 2"/>
    <property type="match status" value="1"/>
</dbReference>
<dbReference type="PANTHER" id="PTHR43788">
    <property type="entry name" value="DNA2/NAM7 HELICASE FAMILY MEMBER"/>
    <property type="match status" value="1"/>
</dbReference>
<keyword evidence="1" id="KW-0547">Nucleotide-binding</keyword>
<feature type="non-terminal residue" evidence="6">
    <location>
        <position position="281"/>
    </location>
</feature>